<keyword evidence="1" id="KW-0812">Transmembrane</keyword>
<feature type="transmembrane region" description="Helical" evidence="1">
    <location>
        <begin position="158"/>
        <end position="180"/>
    </location>
</feature>
<dbReference type="EMBL" id="JAJJMB010001902">
    <property type="protein sequence ID" value="KAI3954582.1"/>
    <property type="molecule type" value="Genomic_DNA"/>
</dbReference>
<feature type="transmembrane region" description="Helical" evidence="1">
    <location>
        <begin position="192"/>
        <end position="217"/>
    </location>
</feature>
<evidence type="ECO:0000313" key="3">
    <source>
        <dbReference type="Proteomes" id="UP001202328"/>
    </source>
</evidence>
<dbReference type="AlphaFoldDB" id="A0AAD4XVG7"/>
<reference evidence="2" key="1">
    <citation type="submission" date="2022-04" db="EMBL/GenBank/DDBJ databases">
        <title>A functionally conserved STORR gene fusion in Papaver species that diverged 16.8 million years ago.</title>
        <authorList>
            <person name="Catania T."/>
        </authorList>
    </citation>
    <scope>NUCLEOTIDE SEQUENCE</scope>
    <source>
        <strain evidence="2">S-188037</strain>
    </source>
</reference>
<keyword evidence="1" id="KW-1133">Transmembrane helix</keyword>
<organism evidence="2 3">
    <name type="scientific">Papaver atlanticum</name>
    <dbReference type="NCBI Taxonomy" id="357466"/>
    <lineage>
        <taxon>Eukaryota</taxon>
        <taxon>Viridiplantae</taxon>
        <taxon>Streptophyta</taxon>
        <taxon>Embryophyta</taxon>
        <taxon>Tracheophyta</taxon>
        <taxon>Spermatophyta</taxon>
        <taxon>Magnoliopsida</taxon>
        <taxon>Ranunculales</taxon>
        <taxon>Papaveraceae</taxon>
        <taxon>Papaveroideae</taxon>
        <taxon>Papaver</taxon>
    </lineage>
</organism>
<name>A0AAD4XVG7_9MAGN</name>
<dbReference type="Proteomes" id="UP001202328">
    <property type="component" value="Unassembled WGS sequence"/>
</dbReference>
<accession>A0AAD4XVG7</accession>
<comment type="caution">
    <text evidence="2">The sequence shown here is derived from an EMBL/GenBank/DDBJ whole genome shotgun (WGS) entry which is preliminary data.</text>
</comment>
<protein>
    <submittedName>
        <fullName evidence="2">Uncharacterized protein</fullName>
    </submittedName>
</protein>
<evidence type="ECO:0000313" key="2">
    <source>
        <dbReference type="EMBL" id="KAI3954582.1"/>
    </source>
</evidence>
<proteinExistence type="predicted"/>
<evidence type="ECO:0000256" key="1">
    <source>
        <dbReference type="SAM" id="Phobius"/>
    </source>
</evidence>
<feature type="transmembrane region" description="Helical" evidence="1">
    <location>
        <begin position="116"/>
        <end position="138"/>
    </location>
</feature>
<keyword evidence="3" id="KW-1185">Reference proteome</keyword>
<sequence length="220" mass="24699">MRSSAIADDVRVLPSPGNKKKSIRKFMRAVTNLLKSLIIGLLGRWEAVEVKLKSALNSTSLKSAEQVNIDIYGKCCPNKEDARSVFECQSGDCGFYIGDKWHHHPQCLSNESRERFVLVLLMMSSFLLSFATAGAFYFTQALAIVGSHDPLLKDSLAALNRVVSASFFCNFLGLFVLLILQSRREYHQYKKLSLTISNTASFLFLVIGYGFIIAFNIQRR</sequence>
<keyword evidence="1" id="KW-0472">Membrane</keyword>
<gene>
    <name evidence="2" type="ORF">MKW98_019713</name>
</gene>